<dbReference type="GO" id="GO:0005344">
    <property type="term" value="F:oxygen carrier activity"/>
    <property type="evidence" value="ECO:0007669"/>
    <property type="project" value="UniProtKB-KW"/>
</dbReference>
<dbReference type="InterPro" id="IPR012827">
    <property type="entry name" value="Hemerythrin_metal-bd"/>
</dbReference>
<keyword evidence="2" id="KW-0561">Oxygen transport</keyword>
<dbReference type="NCBIfam" id="NF033749">
    <property type="entry name" value="bact_hemeryth"/>
    <property type="match status" value="1"/>
</dbReference>
<dbReference type="STRING" id="1867952.MTBPR1_120045"/>
<evidence type="ECO:0000259" key="5">
    <source>
        <dbReference type="Pfam" id="PF01814"/>
    </source>
</evidence>
<gene>
    <name evidence="6" type="ORF">MTBPR1_120045</name>
</gene>
<evidence type="ECO:0000256" key="1">
    <source>
        <dbReference type="ARBA" id="ARBA00010587"/>
    </source>
</evidence>
<keyword evidence="4" id="KW-0408">Iron</keyword>
<dbReference type="SUPFAM" id="SSF47188">
    <property type="entry name" value="Hemerythrin-like"/>
    <property type="match status" value="1"/>
</dbReference>
<organism evidence="6 7">
    <name type="scientific">Candidatus Terasakiella magnetica</name>
    <dbReference type="NCBI Taxonomy" id="1867952"/>
    <lineage>
        <taxon>Bacteria</taxon>
        <taxon>Pseudomonadati</taxon>
        <taxon>Pseudomonadota</taxon>
        <taxon>Alphaproteobacteria</taxon>
        <taxon>Rhodospirillales</taxon>
        <taxon>Terasakiellaceae</taxon>
        <taxon>Terasakiella</taxon>
    </lineage>
</organism>
<dbReference type="PANTHER" id="PTHR37164:SF1">
    <property type="entry name" value="BACTERIOHEMERYTHRIN"/>
    <property type="match status" value="1"/>
</dbReference>
<name>A0A1C3REQ7_9PROT</name>
<dbReference type="InterPro" id="IPR016131">
    <property type="entry name" value="Haemerythrin_Fe_BS"/>
</dbReference>
<feature type="domain" description="Hemerythrin-like" evidence="5">
    <location>
        <begin position="16"/>
        <end position="128"/>
    </location>
</feature>
<dbReference type="PANTHER" id="PTHR37164">
    <property type="entry name" value="BACTERIOHEMERYTHRIN"/>
    <property type="match status" value="1"/>
</dbReference>
<dbReference type="InterPro" id="IPR012312">
    <property type="entry name" value="Hemerythrin-like"/>
</dbReference>
<dbReference type="Gene3D" id="1.20.120.50">
    <property type="entry name" value="Hemerythrin-like"/>
    <property type="match status" value="1"/>
</dbReference>
<dbReference type="PROSITE" id="PS00550">
    <property type="entry name" value="HEMERYTHRINS"/>
    <property type="match status" value="1"/>
</dbReference>
<dbReference type="InterPro" id="IPR035938">
    <property type="entry name" value="Hemerythrin-like_sf"/>
</dbReference>
<comment type="similarity">
    <text evidence="1">Belongs to the hemerythrin family.</text>
</comment>
<keyword evidence="2" id="KW-0813">Transport</keyword>
<evidence type="ECO:0000256" key="2">
    <source>
        <dbReference type="ARBA" id="ARBA00022621"/>
    </source>
</evidence>
<evidence type="ECO:0000313" key="7">
    <source>
        <dbReference type="Proteomes" id="UP000231658"/>
    </source>
</evidence>
<evidence type="ECO:0000256" key="4">
    <source>
        <dbReference type="ARBA" id="ARBA00023004"/>
    </source>
</evidence>
<protein>
    <submittedName>
        <fullName evidence="6">Putative Hemerythrin-like metal-binding domain-containing protein</fullName>
    </submittedName>
</protein>
<dbReference type="GO" id="GO:0046872">
    <property type="term" value="F:metal ion binding"/>
    <property type="evidence" value="ECO:0007669"/>
    <property type="project" value="UniProtKB-KW"/>
</dbReference>
<dbReference type="RefSeq" id="WP_069186445.1">
    <property type="nucleotide sequence ID" value="NZ_FLYE01000004.1"/>
</dbReference>
<dbReference type="Proteomes" id="UP000231658">
    <property type="component" value="Unassembled WGS sequence"/>
</dbReference>
<dbReference type="EMBL" id="FLYE01000004">
    <property type="protein sequence ID" value="SCA55739.1"/>
    <property type="molecule type" value="Genomic_DNA"/>
</dbReference>
<keyword evidence="3" id="KW-0479">Metal-binding</keyword>
<reference evidence="6 7" key="1">
    <citation type="submission" date="2016-07" db="EMBL/GenBank/DDBJ databases">
        <authorList>
            <person name="Lefevre C.T."/>
        </authorList>
    </citation>
    <scope>NUCLEOTIDE SEQUENCE [LARGE SCALE GENOMIC DNA]</scope>
    <source>
        <strain evidence="6">PR1</strain>
    </source>
</reference>
<proteinExistence type="inferred from homology"/>
<dbReference type="NCBIfam" id="TIGR02481">
    <property type="entry name" value="hemeryth_dom"/>
    <property type="match status" value="1"/>
</dbReference>
<dbReference type="Pfam" id="PF01814">
    <property type="entry name" value="Hemerythrin"/>
    <property type="match status" value="1"/>
</dbReference>
<dbReference type="CDD" id="cd12107">
    <property type="entry name" value="Hemerythrin"/>
    <property type="match status" value="1"/>
</dbReference>
<dbReference type="OrthoDB" id="7305302at2"/>
<dbReference type="InterPro" id="IPR050669">
    <property type="entry name" value="Hemerythrin"/>
</dbReference>
<evidence type="ECO:0000256" key="3">
    <source>
        <dbReference type="ARBA" id="ARBA00022723"/>
    </source>
</evidence>
<accession>A0A1C3REQ7</accession>
<sequence length="131" mass="15386">MTRLKWKDEYSVGDGEIDRQHQNLFSLIDRLEDHDLDASALAITFDKLDLYVGEHFADEEEKLIACNYDDLDAHIRQHNEFRDWLNTAKESFKSANEANMSIGSNVHDFLRDWLLSHILTADQAYKDWINK</sequence>
<dbReference type="AlphaFoldDB" id="A0A1C3REQ7"/>
<evidence type="ECO:0000313" key="6">
    <source>
        <dbReference type="EMBL" id="SCA55739.1"/>
    </source>
</evidence>
<keyword evidence="7" id="KW-1185">Reference proteome</keyword>